<sequence>MSDTTPTAAAGEPRVRRDMISNDVPMELLLHIFSYGLTITDLVNLASAQKRFTNLRPATESILFSSITLRQPPNQQQLYGTRLQKMLRSFARNSSVRKCVKHLYIPHFEKISPARRDRDGNMAILAAKAFCGVRDWPRALQDHFRAAQNFLGQDREVELVLLLGLMPELRSLRLGMVSFTPRTDNFDWTVSILGRILDQTTMPTVADEKLFLGNLTHVHLDLAQEMLDNDDHLFLFDLHIAPLFLRLPTMRSFKATGGRLKHLIRDWKCADRASKVTSLTLVDCDLGTDALINFIRACSALKSFLCLRSRIHQEEPPVGVVWPLIVGELESHKSTLHHLAITSYSKIDVDSVPNATGPTDLAITSLRRLDNLHYLDLDDEAIFGISAADAWRVRPSVRHDAIYLLSLLPPKLQHLVIREGRQYDPLPNRTSLWSNDCYEFGRVLLEHNTLRRLDAIGFESVDRLKEPMVRHFPDLSIKRNTWLKAYRPSGQSIRMTKRGVDGSPVMEPPWLKRGVGIWVRKEDDSESDDDDEEEEEEEEEMMEE</sequence>
<dbReference type="Gene3D" id="3.80.10.10">
    <property type="entry name" value="Ribonuclease Inhibitor"/>
    <property type="match status" value="1"/>
</dbReference>
<dbReference type="RefSeq" id="XP_047765610.1">
    <property type="nucleotide sequence ID" value="XM_047910805.1"/>
</dbReference>
<gene>
    <name evidence="2" type="ORF">CLAFUR5_11657</name>
</gene>
<dbReference type="KEGG" id="ffu:CLAFUR5_11657"/>
<reference evidence="2" key="2">
    <citation type="journal article" date="2022" name="Microb. Genom.">
        <title>A chromosome-scale genome assembly of the tomato pathogen Cladosporium fulvum reveals a compartmentalized genome architecture and the presence of a dispensable chromosome.</title>
        <authorList>
            <person name="Zaccaron A.Z."/>
            <person name="Chen L.H."/>
            <person name="Samaras A."/>
            <person name="Stergiopoulos I."/>
        </authorList>
    </citation>
    <scope>NUCLEOTIDE SEQUENCE</scope>
    <source>
        <strain evidence="2">Race5_Kim</strain>
    </source>
</reference>
<protein>
    <recommendedName>
        <fullName evidence="4">F-box domain-containing protein</fullName>
    </recommendedName>
</protein>
<evidence type="ECO:0000313" key="3">
    <source>
        <dbReference type="Proteomes" id="UP000756132"/>
    </source>
</evidence>
<evidence type="ECO:0008006" key="4">
    <source>
        <dbReference type="Google" id="ProtNLM"/>
    </source>
</evidence>
<name>A0A9Q8PF16_PASFU</name>
<dbReference type="Proteomes" id="UP000756132">
    <property type="component" value="Chromosome 8"/>
</dbReference>
<dbReference type="AlphaFoldDB" id="A0A9Q8PF16"/>
<keyword evidence="3" id="KW-1185">Reference proteome</keyword>
<organism evidence="2 3">
    <name type="scientific">Passalora fulva</name>
    <name type="common">Tomato leaf mold</name>
    <name type="synonym">Cladosporium fulvum</name>
    <dbReference type="NCBI Taxonomy" id="5499"/>
    <lineage>
        <taxon>Eukaryota</taxon>
        <taxon>Fungi</taxon>
        <taxon>Dikarya</taxon>
        <taxon>Ascomycota</taxon>
        <taxon>Pezizomycotina</taxon>
        <taxon>Dothideomycetes</taxon>
        <taxon>Dothideomycetidae</taxon>
        <taxon>Mycosphaerellales</taxon>
        <taxon>Mycosphaerellaceae</taxon>
        <taxon>Fulvia</taxon>
    </lineage>
</organism>
<dbReference type="EMBL" id="CP090170">
    <property type="protein sequence ID" value="UJO21244.1"/>
    <property type="molecule type" value="Genomic_DNA"/>
</dbReference>
<accession>A0A9Q8PF16</accession>
<evidence type="ECO:0000256" key="1">
    <source>
        <dbReference type="SAM" id="MobiDB-lite"/>
    </source>
</evidence>
<proteinExistence type="predicted"/>
<dbReference type="OrthoDB" id="10616707at2759"/>
<dbReference type="CDD" id="cd09917">
    <property type="entry name" value="F-box_SF"/>
    <property type="match status" value="1"/>
</dbReference>
<dbReference type="GeneID" id="71991535"/>
<dbReference type="InterPro" id="IPR032675">
    <property type="entry name" value="LRR_dom_sf"/>
</dbReference>
<reference evidence="2" key="1">
    <citation type="submission" date="2021-12" db="EMBL/GenBank/DDBJ databases">
        <authorList>
            <person name="Zaccaron A."/>
            <person name="Stergiopoulos I."/>
        </authorList>
    </citation>
    <scope>NUCLEOTIDE SEQUENCE</scope>
    <source>
        <strain evidence="2">Race5_Kim</strain>
    </source>
</reference>
<feature type="region of interest" description="Disordered" evidence="1">
    <location>
        <begin position="517"/>
        <end position="544"/>
    </location>
</feature>
<evidence type="ECO:0000313" key="2">
    <source>
        <dbReference type="EMBL" id="UJO21244.1"/>
    </source>
</evidence>
<feature type="compositionally biased region" description="Acidic residues" evidence="1">
    <location>
        <begin position="524"/>
        <end position="544"/>
    </location>
</feature>